<protein>
    <submittedName>
        <fullName evidence="1">Uncharacterized protein</fullName>
    </submittedName>
</protein>
<comment type="caution">
    <text evidence="1">The sequence shown here is derived from an EMBL/GenBank/DDBJ whole genome shotgun (WGS) entry which is preliminary data.</text>
</comment>
<dbReference type="EMBL" id="QPKB01000004">
    <property type="protein sequence ID" value="RWR82915.1"/>
    <property type="molecule type" value="Genomic_DNA"/>
</dbReference>
<organism evidence="1 2">
    <name type="scientific">Cinnamomum micranthum f. kanehirae</name>
    <dbReference type="NCBI Taxonomy" id="337451"/>
    <lineage>
        <taxon>Eukaryota</taxon>
        <taxon>Viridiplantae</taxon>
        <taxon>Streptophyta</taxon>
        <taxon>Embryophyta</taxon>
        <taxon>Tracheophyta</taxon>
        <taxon>Spermatophyta</taxon>
        <taxon>Magnoliopsida</taxon>
        <taxon>Magnoliidae</taxon>
        <taxon>Laurales</taxon>
        <taxon>Lauraceae</taxon>
        <taxon>Cinnamomum</taxon>
    </lineage>
</organism>
<sequence>MNSNNDSGSKLSQYIKAPIRVLCKARDLYVKSMNGYAGRMRYGGTTLPRSFSVNSSRVNEDEDLRALMRAVSQRRQEEEAVTGALEAERSKGLPKSFSVGIWRIDEDKPCYFQEDLKENSDVLMYPRSRSYAVNKRTGMVG</sequence>
<dbReference type="PANTHER" id="PTHR33526:SF4">
    <property type="entry name" value="OS07G0123800 PROTEIN"/>
    <property type="match status" value="1"/>
</dbReference>
<dbReference type="PANTHER" id="PTHR33526">
    <property type="entry name" value="OS07G0123800 PROTEIN"/>
    <property type="match status" value="1"/>
</dbReference>
<keyword evidence="2" id="KW-1185">Reference proteome</keyword>
<dbReference type="InterPro" id="IPR016972">
    <property type="entry name" value="UCP031279"/>
</dbReference>
<dbReference type="PIRSF" id="PIRSF031279">
    <property type="entry name" value="UCP031279"/>
    <property type="match status" value="1"/>
</dbReference>
<dbReference type="Proteomes" id="UP000283530">
    <property type="component" value="Unassembled WGS sequence"/>
</dbReference>
<reference evidence="1 2" key="1">
    <citation type="journal article" date="2019" name="Nat. Plants">
        <title>Stout camphor tree genome fills gaps in understanding of flowering plant genome evolution.</title>
        <authorList>
            <person name="Chaw S.M."/>
            <person name="Liu Y.C."/>
            <person name="Wu Y.W."/>
            <person name="Wang H.Y."/>
            <person name="Lin C.I."/>
            <person name="Wu C.S."/>
            <person name="Ke H.M."/>
            <person name="Chang L.Y."/>
            <person name="Hsu C.Y."/>
            <person name="Yang H.T."/>
            <person name="Sudianto E."/>
            <person name="Hsu M.H."/>
            <person name="Wu K.P."/>
            <person name="Wang L.N."/>
            <person name="Leebens-Mack J.H."/>
            <person name="Tsai I.J."/>
        </authorList>
    </citation>
    <scope>NUCLEOTIDE SEQUENCE [LARGE SCALE GENOMIC DNA]</scope>
    <source>
        <strain evidence="2">cv. Chaw 1501</strain>
        <tissue evidence="1">Young leaves</tissue>
    </source>
</reference>
<evidence type="ECO:0000313" key="2">
    <source>
        <dbReference type="Proteomes" id="UP000283530"/>
    </source>
</evidence>
<dbReference type="OrthoDB" id="694638at2759"/>
<proteinExistence type="predicted"/>
<accession>A0A3S3MV05</accession>
<dbReference type="AlphaFoldDB" id="A0A3S3MV05"/>
<name>A0A3S3MV05_9MAGN</name>
<gene>
    <name evidence="1" type="ORF">CKAN_01165500</name>
</gene>
<evidence type="ECO:0000313" key="1">
    <source>
        <dbReference type="EMBL" id="RWR82915.1"/>
    </source>
</evidence>
<dbReference type="STRING" id="337451.A0A3S3MV05"/>